<evidence type="ECO:0000313" key="1">
    <source>
        <dbReference type="EMBL" id="KIW19617.1"/>
    </source>
</evidence>
<dbReference type="RefSeq" id="XP_016239833.1">
    <property type="nucleotide sequence ID" value="XM_016374557.1"/>
</dbReference>
<dbReference type="PANTHER" id="PTHR37540:SF10">
    <property type="entry name" value="SIGMA-70 REGION 2 FAMILY PROTEIN"/>
    <property type="match status" value="1"/>
</dbReference>
<dbReference type="OrthoDB" id="4146035at2759"/>
<accession>A0A0D2A441</accession>
<organism evidence="1 2">
    <name type="scientific">Exophiala spinifera</name>
    <dbReference type="NCBI Taxonomy" id="91928"/>
    <lineage>
        <taxon>Eukaryota</taxon>
        <taxon>Fungi</taxon>
        <taxon>Dikarya</taxon>
        <taxon>Ascomycota</taxon>
        <taxon>Pezizomycotina</taxon>
        <taxon>Eurotiomycetes</taxon>
        <taxon>Chaetothyriomycetidae</taxon>
        <taxon>Chaetothyriales</taxon>
        <taxon>Herpotrichiellaceae</taxon>
        <taxon>Exophiala</taxon>
    </lineage>
</organism>
<protein>
    <recommendedName>
        <fullName evidence="3">Transcription factor domain-containing protein</fullName>
    </recommendedName>
</protein>
<name>A0A0D2A441_9EURO</name>
<dbReference type="EMBL" id="KN847492">
    <property type="protein sequence ID" value="KIW19617.1"/>
    <property type="molecule type" value="Genomic_DNA"/>
</dbReference>
<sequence>MPEIFSPVGSGQNDPFAVYPFTSSNDDCKLFQFFHNVVAEVIYGYGPAAPLCYLRSVTHHFVHDDAIVQLILAFSSFAWSSLSMERKRYERTGVIHKAKGIQALNRRLGEPHHLISDSDIQAAIIMSAIEGRAGNLKAFKIHASGARSMIKLRGGLDKLDPLLVWQICSSESRIFEVVGVEMFPCTDRHFGRFLLRCRPDVAVCHAAFRRKSAASKPPLEEIENFVEPLDLPPDLFLSACVTEFVMVTAQFQELSEERLGYRRNPSPGGWRGLSFAPTQWASISDIFCSTLHPILSPSRQILESVTISQNSTASELYTHDTTRLICLLHIHTMLWRYRDNPTQAEIYMLRIELEIKRNGLGATKSLDALHWVLVWICLNSDGLHPDQDELGWKELTRMIARLMRVARCLSRRSWKILEYALFESLGARRRLYLEDLDATQEPSKHPEEEIEWLEPEVVWEESMAEPPSWEG</sequence>
<evidence type="ECO:0008006" key="3">
    <source>
        <dbReference type="Google" id="ProtNLM"/>
    </source>
</evidence>
<dbReference type="STRING" id="91928.A0A0D2A441"/>
<dbReference type="Proteomes" id="UP000053328">
    <property type="component" value="Unassembled WGS sequence"/>
</dbReference>
<dbReference type="VEuPathDB" id="FungiDB:PV08_00190"/>
<dbReference type="GeneID" id="27327273"/>
<dbReference type="AlphaFoldDB" id="A0A0D2A441"/>
<reference evidence="1 2" key="1">
    <citation type="submission" date="2015-01" db="EMBL/GenBank/DDBJ databases">
        <title>The Genome Sequence of Exophiala spinifera CBS89968.</title>
        <authorList>
            <consortium name="The Broad Institute Genomics Platform"/>
            <person name="Cuomo C."/>
            <person name="de Hoog S."/>
            <person name="Gorbushina A."/>
            <person name="Stielow B."/>
            <person name="Teixiera M."/>
            <person name="Abouelleil A."/>
            <person name="Chapman S.B."/>
            <person name="Priest M."/>
            <person name="Young S.K."/>
            <person name="Wortman J."/>
            <person name="Nusbaum C."/>
            <person name="Birren B."/>
        </authorList>
    </citation>
    <scope>NUCLEOTIDE SEQUENCE [LARGE SCALE GENOMIC DNA]</scope>
    <source>
        <strain evidence="1 2">CBS 89968</strain>
    </source>
</reference>
<keyword evidence="2" id="KW-1185">Reference proteome</keyword>
<dbReference type="PANTHER" id="PTHR37540">
    <property type="entry name" value="TRANSCRIPTION FACTOR (ACR-2), PUTATIVE-RELATED-RELATED"/>
    <property type="match status" value="1"/>
</dbReference>
<dbReference type="HOGENOM" id="CLU_032489_0_0_1"/>
<gene>
    <name evidence="1" type="ORF">PV08_00190</name>
</gene>
<evidence type="ECO:0000313" key="2">
    <source>
        <dbReference type="Proteomes" id="UP000053328"/>
    </source>
</evidence>
<proteinExistence type="predicted"/>